<dbReference type="AlphaFoldDB" id="A0AAV4PJA2"/>
<organism evidence="1 2">
    <name type="scientific">Caerostris extrusa</name>
    <name type="common">Bark spider</name>
    <name type="synonym">Caerostris bankana</name>
    <dbReference type="NCBI Taxonomy" id="172846"/>
    <lineage>
        <taxon>Eukaryota</taxon>
        <taxon>Metazoa</taxon>
        <taxon>Ecdysozoa</taxon>
        <taxon>Arthropoda</taxon>
        <taxon>Chelicerata</taxon>
        <taxon>Arachnida</taxon>
        <taxon>Araneae</taxon>
        <taxon>Araneomorphae</taxon>
        <taxon>Entelegynae</taxon>
        <taxon>Araneoidea</taxon>
        <taxon>Araneidae</taxon>
        <taxon>Caerostris</taxon>
    </lineage>
</organism>
<comment type="caution">
    <text evidence="1">The sequence shown here is derived from an EMBL/GenBank/DDBJ whole genome shotgun (WGS) entry which is preliminary data.</text>
</comment>
<evidence type="ECO:0000313" key="1">
    <source>
        <dbReference type="EMBL" id="GIX95232.1"/>
    </source>
</evidence>
<evidence type="ECO:0000313" key="2">
    <source>
        <dbReference type="Proteomes" id="UP001054945"/>
    </source>
</evidence>
<proteinExistence type="predicted"/>
<dbReference type="EMBL" id="BPLR01004483">
    <property type="protein sequence ID" value="GIX95232.1"/>
    <property type="molecule type" value="Genomic_DNA"/>
</dbReference>
<reference evidence="1 2" key="1">
    <citation type="submission" date="2021-06" db="EMBL/GenBank/DDBJ databases">
        <title>Caerostris extrusa draft genome.</title>
        <authorList>
            <person name="Kono N."/>
            <person name="Arakawa K."/>
        </authorList>
    </citation>
    <scope>NUCLEOTIDE SEQUENCE [LARGE SCALE GENOMIC DNA]</scope>
</reference>
<name>A0AAV4PJA2_CAEEX</name>
<accession>A0AAV4PJA2</accession>
<keyword evidence="2" id="KW-1185">Reference proteome</keyword>
<gene>
    <name evidence="1" type="ORF">CEXT_731371</name>
</gene>
<dbReference type="Proteomes" id="UP001054945">
    <property type="component" value="Unassembled WGS sequence"/>
</dbReference>
<protein>
    <submittedName>
        <fullName evidence="1">Uncharacterized protein</fullName>
    </submittedName>
</protein>
<sequence length="77" mass="8847">MRFLPCQSSLNHSSSEIHSYCRTCSPIYRNHTARQSMYQTHTHGIWGTENAHESVKLLLAEKKAKKNRDIFILSPCG</sequence>